<comment type="caution">
    <text evidence="4">The sequence shown here is derived from an EMBL/GenBank/DDBJ whole genome shotgun (WGS) entry which is preliminary data.</text>
</comment>
<dbReference type="InterPro" id="IPR010483">
    <property type="entry name" value="Alpha_2_MRAP_C"/>
</dbReference>
<dbReference type="PANTHER" id="PTHR16560:SF2">
    <property type="entry name" value="ALPHA-2-MACROGLOBULIN RECEPTOR-ASSOCIATED PROTEIN"/>
    <property type="match status" value="1"/>
</dbReference>
<dbReference type="GO" id="GO:0005783">
    <property type="term" value="C:endoplasmic reticulum"/>
    <property type="evidence" value="ECO:0007669"/>
    <property type="project" value="InterPro"/>
</dbReference>
<evidence type="ECO:0000313" key="4">
    <source>
        <dbReference type="EMBL" id="GMR60053.1"/>
    </source>
</evidence>
<feature type="coiled-coil region" evidence="1">
    <location>
        <begin position="158"/>
        <end position="195"/>
    </location>
</feature>
<dbReference type="GO" id="GO:0008201">
    <property type="term" value="F:heparin binding"/>
    <property type="evidence" value="ECO:0007669"/>
    <property type="project" value="InterPro"/>
</dbReference>
<keyword evidence="2" id="KW-0732">Signal</keyword>
<gene>
    <name evidence="4" type="ORF">PMAYCL1PPCAC_30248</name>
</gene>
<dbReference type="AlphaFoldDB" id="A0AAN5DBH2"/>
<feature type="non-terminal residue" evidence="4">
    <location>
        <position position="1"/>
    </location>
</feature>
<dbReference type="InterPro" id="IPR038003">
    <property type="entry name" value="A2-macroglobuin_RAP"/>
</dbReference>
<evidence type="ECO:0000259" key="3">
    <source>
        <dbReference type="Pfam" id="PF06401"/>
    </source>
</evidence>
<feature type="coiled-coil region" evidence="1">
    <location>
        <begin position="274"/>
        <end position="325"/>
    </location>
</feature>
<dbReference type="EMBL" id="BTRK01000006">
    <property type="protein sequence ID" value="GMR60053.1"/>
    <property type="molecule type" value="Genomic_DNA"/>
</dbReference>
<feature type="domain" description="Alpha-2-macroglobulin RAP C-terminal" evidence="3">
    <location>
        <begin position="143"/>
        <end position="335"/>
    </location>
</feature>
<reference evidence="5" key="1">
    <citation type="submission" date="2022-10" db="EMBL/GenBank/DDBJ databases">
        <title>Genome assembly of Pristionchus species.</title>
        <authorList>
            <person name="Yoshida K."/>
            <person name="Sommer R.J."/>
        </authorList>
    </citation>
    <scope>NUCLEOTIDE SEQUENCE [LARGE SCALE GENOMIC DNA]</scope>
    <source>
        <strain evidence="5">RS5460</strain>
    </source>
</reference>
<dbReference type="GO" id="GO:0048259">
    <property type="term" value="P:regulation of receptor-mediated endocytosis"/>
    <property type="evidence" value="ECO:0007669"/>
    <property type="project" value="TreeGrafter"/>
</dbReference>
<dbReference type="SUPFAM" id="SSF47045">
    <property type="entry name" value="RAP domain-like"/>
    <property type="match status" value="3"/>
</dbReference>
<keyword evidence="5" id="KW-1185">Reference proteome</keyword>
<evidence type="ECO:0000256" key="1">
    <source>
        <dbReference type="SAM" id="Coils"/>
    </source>
</evidence>
<dbReference type="Proteomes" id="UP001328107">
    <property type="component" value="Unassembled WGS sequence"/>
</dbReference>
<name>A0AAN5DBH2_9BILA</name>
<dbReference type="Pfam" id="PF06401">
    <property type="entry name" value="Alpha-2-MRAP_C"/>
    <property type="match status" value="1"/>
</dbReference>
<dbReference type="GO" id="GO:0050750">
    <property type="term" value="F:low-density lipoprotein particle receptor binding"/>
    <property type="evidence" value="ECO:0007669"/>
    <property type="project" value="InterPro"/>
</dbReference>
<accession>A0AAN5DBH2</accession>
<evidence type="ECO:0000256" key="2">
    <source>
        <dbReference type="SAM" id="SignalP"/>
    </source>
</evidence>
<feature type="chain" id="PRO_5043008985" description="Alpha-2-macroglobulin RAP C-terminal domain-containing protein" evidence="2">
    <location>
        <begin position="25"/>
        <end position="335"/>
    </location>
</feature>
<dbReference type="Gene3D" id="1.20.81.10">
    <property type="entry name" value="RAP domain"/>
    <property type="match status" value="3"/>
</dbReference>
<feature type="signal peptide" evidence="2">
    <location>
        <begin position="1"/>
        <end position="24"/>
    </location>
</feature>
<protein>
    <recommendedName>
        <fullName evidence="3">Alpha-2-macroglobulin RAP C-terminal domain-containing protein</fullName>
    </recommendedName>
</protein>
<dbReference type="GO" id="GO:0048019">
    <property type="term" value="F:receptor antagonist activity"/>
    <property type="evidence" value="ECO:0007669"/>
    <property type="project" value="InterPro"/>
</dbReference>
<proteinExistence type="predicted"/>
<organism evidence="4 5">
    <name type="scientific">Pristionchus mayeri</name>
    <dbReference type="NCBI Taxonomy" id="1317129"/>
    <lineage>
        <taxon>Eukaryota</taxon>
        <taxon>Metazoa</taxon>
        <taxon>Ecdysozoa</taxon>
        <taxon>Nematoda</taxon>
        <taxon>Chromadorea</taxon>
        <taxon>Rhabditida</taxon>
        <taxon>Rhabditina</taxon>
        <taxon>Diplogasteromorpha</taxon>
        <taxon>Diplogasteroidea</taxon>
        <taxon>Neodiplogasteridae</taxon>
        <taxon>Pristionchus</taxon>
    </lineage>
</organism>
<keyword evidence="1" id="KW-0175">Coiled coil</keyword>
<evidence type="ECO:0000313" key="5">
    <source>
        <dbReference type="Proteomes" id="UP001328107"/>
    </source>
</evidence>
<dbReference type="InterPro" id="IPR036744">
    <property type="entry name" value="RAP_sf"/>
</dbReference>
<dbReference type="PANTHER" id="PTHR16560">
    <property type="entry name" value="ALPHA-2-MACROGLOBULIN RECEPTOR-ASSOCIATED PROTEIN"/>
    <property type="match status" value="1"/>
</dbReference>
<sequence>LQMVLNGGIVSLVVLLALTALVTAKAGKFRMEKVNYIYDKAIQQIQDRQRLSRLEGELGGFDRILVEDKEHKETGKHNKEDTATIDRKLRVLLDKYDLSQVLDAFEKIYEIKMPNYNGRNLQKQEKAGKTRAAEEIDFASVRFGDEKLQKLWAAAQNQKFAKDELRELYSELLELEQKQRHLEDVLHDLSKSKNENHVEAEDDAHIQTEMKNKRAKEANRAVHSHYDELHKKVLNQEFAPFENAKVKKLWITAQKSANMTSYDLDVIREELVHFDKQLKKLDAHKEEVAKARESGAKSTLEELENTELEAKHEKLDRKLKKLEKYLVTKIKHSEL</sequence>